<keyword evidence="7" id="KW-0053">Apoptosis</keyword>
<dbReference type="GO" id="GO:0005743">
    <property type="term" value="C:mitochondrial inner membrane"/>
    <property type="evidence" value="ECO:0007669"/>
    <property type="project" value="UniProtKB-SubCell"/>
</dbReference>
<keyword evidence="6" id="KW-0963">Cytoplasm</keyword>
<dbReference type="InterPro" id="IPR029069">
    <property type="entry name" value="HotDog_dom_sf"/>
</dbReference>
<gene>
    <name evidence="28" type="ORF">BDV23DRAFT_157112</name>
</gene>
<evidence type="ECO:0000256" key="7">
    <source>
        <dbReference type="ARBA" id="ARBA00022703"/>
    </source>
</evidence>
<evidence type="ECO:0000259" key="27">
    <source>
        <dbReference type="Pfam" id="PF03061"/>
    </source>
</evidence>
<dbReference type="InterPro" id="IPR052365">
    <property type="entry name" value="THEM4/THEM5_acyl-CoA_thioest"/>
</dbReference>
<evidence type="ECO:0000256" key="23">
    <source>
        <dbReference type="ARBA" id="ARBA00047734"/>
    </source>
</evidence>
<dbReference type="PANTHER" id="PTHR12418">
    <property type="entry name" value="ACYL-COENZYME A THIOESTERASE THEM4"/>
    <property type="match status" value="1"/>
</dbReference>
<evidence type="ECO:0000256" key="17">
    <source>
        <dbReference type="ARBA" id="ARBA00037002"/>
    </source>
</evidence>
<evidence type="ECO:0000256" key="12">
    <source>
        <dbReference type="ARBA" id="ARBA00023098"/>
    </source>
</evidence>
<dbReference type="Gene3D" id="3.10.129.10">
    <property type="entry name" value="Hotdog Thioesterase"/>
    <property type="match status" value="1"/>
</dbReference>
<evidence type="ECO:0000256" key="24">
    <source>
        <dbReference type="ARBA" id="ARBA00047969"/>
    </source>
</evidence>
<protein>
    <recommendedName>
        <fullName evidence="20">Acyl-coenzyme A thioesterase THEM4</fullName>
        <ecNumber evidence="19">3.1.2.2</ecNumber>
    </recommendedName>
    <alternativeName>
        <fullName evidence="21">Thioesterase superfamily member 4</fullName>
    </alternativeName>
</protein>
<evidence type="ECO:0000256" key="2">
    <source>
        <dbReference type="ARBA" id="ARBA00004569"/>
    </source>
</evidence>
<dbReference type="CDD" id="cd03443">
    <property type="entry name" value="PaaI_thioesterase"/>
    <property type="match status" value="1"/>
</dbReference>
<keyword evidence="9" id="KW-0378">Hydrolase</keyword>
<dbReference type="GO" id="GO:0005758">
    <property type="term" value="C:mitochondrial intermembrane space"/>
    <property type="evidence" value="ECO:0007669"/>
    <property type="project" value="UniProtKB-SubCell"/>
</dbReference>
<evidence type="ECO:0000256" key="3">
    <source>
        <dbReference type="ARBA" id="ARBA00004632"/>
    </source>
</evidence>
<keyword evidence="11" id="KW-0809">Transit peptide</keyword>
<dbReference type="AlphaFoldDB" id="A0A5N7C5T7"/>
<reference evidence="28" key="1">
    <citation type="submission" date="2019-04" db="EMBL/GenBank/DDBJ databases">
        <title>Friends and foes A comparative genomics studyof 23 Aspergillus species from section Flavi.</title>
        <authorList>
            <consortium name="DOE Joint Genome Institute"/>
            <person name="Kjaerbolling I."/>
            <person name="Vesth T."/>
            <person name="Frisvad J.C."/>
            <person name="Nybo J.L."/>
            <person name="Theobald S."/>
            <person name="Kildgaard S."/>
            <person name="Isbrandt T."/>
            <person name="Kuo A."/>
            <person name="Sato A."/>
            <person name="Lyhne E.K."/>
            <person name="Kogle M.E."/>
            <person name="Wiebenga A."/>
            <person name="Kun R.S."/>
            <person name="Lubbers R.J."/>
            <person name="Makela M.R."/>
            <person name="Barry K."/>
            <person name="Chovatia M."/>
            <person name="Clum A."/>
            <person name="Daum C."/>
            <person name="Haridas S."/>
            <person name="He G."/>
            <person name="LaButti K."/>
            <person name="Lipzen A."/>
            <person name="Mondo S."/>
            <person name="Riley R."/>
            <person name="Salamov A."/>
            <person name="Simmons B.A."/>
            <person name="Magnuson J.K."/>
            <person name="Henrissat B."/>
            <person name="Mortensen U.H."/>
            <person name="Larsen T.O."/>
            <person name="Devries R.P."/>
            <person name="Grigoriev I.V."/>
            <person name="Machida M."/>
            <person name="Baker S.E."/>
            <person name="Andersen M.R."/>
        </authorList>
    </citation>
    <scope>NUCLEOTIDE SEQUENCE [LARGE SCALE GENOMIC DNA]</scope>
    <source>
        <strain evidence="28">IBT 14317</strain>
    </source>
</reference>
<dbReference type="OrthoDB" id="506431at2759"/>
<evidence type="ECO:0000256" key="8">
    <source>
        <dbReference type="ARBA" id="ARBA00022792"/>
    </source>
</evidence>
<evidence type="ECO:0000256" key="5">
    <source>
        <dbReference type="ARBA" id="ARBA00022475"/>
    </source>
</evidence>
<evidence type="ECO:0000256" key="21">
    <source>
        <dbReference type="ARBA" id="ARBA00043210"/>
    </source>
</evidence>
<keyword evidence="5" id="KW-1003">Cell membrane</keyword>
<evidence type="ECO:0000313" key="28">
    <source>
        <dbReference type="EMBL" id="KAE8389484.1"/>
    </source>
</evidence>
<evidence type="ECO:0000256" key="13">
    <source>
        <dbReference type="ARBA" id="ARBA00023128"/>
    </source>
</evidence>
<comment type="catalytic activity">
    <reaction evidence="16">
        <text>(5Z,8Z,11Z,14Z)-eicosatetraenoyl-CoA + H2O = (5Z,8Z,11Z,14Z)-eicosatetraenoate + CoA + H(+)</text>
        <dbReference type="Rhea" id="RHEA:40151"/>
        <dbReference type="ChEBI" id="CHEBI:15377"/>
        <dbReference type="ChEBI" id="CHEBI:15378"/>
        <dbReference type="ChEBI" id="CHEBI:32395"/>
        <dbReference type="ChEBI" id="CHEBI:57287"/>
        <dbReference type="ChEBI" id="CHEBI:57368"/>
    </reaction>
    <physiologicalReaction direction="left-to-right" evidence="16">
        <dbReference type="Rhea" id="RHEA:40152"/>
    </physiologicalReaction>
</comment>
<dbReference type="GO" id="GO:0006915">
    <property type="term" value="P:apoptotic process"/>
    <property type="evidence" value="ECO:0007669"/>
    <property type="project" value="UniProtKB-KW"/>
</dbReference>
<evidence type="ECO:0000256" key="1">
    <source>
        <dbReference type="ARBA" id="ARBA00004496"/>
    </source>
</evidence>
<keyword evidence="10" id="KW-0276">Fatty acid metabolism</keyword>
<organism evidence="28">
    <name type="scientific">Petromyces alliaceus</name>
    <name type="common">Aspergillus alliaceus</name>
    <dbReference type="NCBI Taxonomy" id="209559"/>
    <lineage>
        <taxon>Eukaryota</taxon>
        <taxon>Fungi</taxon>
        <taxon>Dikarya</taxon>
        <taxon>Ascomycota</taxon>
        <taxon>Pezizomycotina</taxon>
        <taxon>Eurotiomycetes</taxon>
        <taxon>Eurotiomycetidae</taxon>
        <taxon>Eurotiales</taxon>
        <taxon>Aspergillaceae</taxon>
        <taxon>Aspergillus</taxon>
        <taxon>Aspergillus subgen. Circumdati</taxon>
    </lineage>
</organism>
<evidence type="ECO:0000256" key="15">
    <source>
        <dbReference type="ARBA" id="ARBA00023273"/>
    </source>
</evidence>
<evidence type="ECO:0000256" key="22">
    <source>
        <dbReference type="ARBA" id="ARBA00047588"/>
    </source>
</evidence>
<comment type="similarity">
    <text evidence="18">Belongs to the THEM4/THEM5 thioesterase family.</text>
</comment>
<evidence type="ECO:0000256" key="9">
    <source>
        <dbReference type="ARBA" id="ARBA00022801"/>
    </source>
</evidence>
<evidence type="ECO:0000256" key="19">
    <source>
        <dbReference type="ARBA" id="ARBA00038848"/>
    </source>
</evidence>
<keyword evidence="8" id="KW-0999">Mitochondrion inner membrane</keyword>
<comment type="catalytic activity">
    <reaction evidence="23">
        <text>hexadecanoyl-CoA + H2O = hexadecanoate + CoA + H(+)</text>
        <dbReference type="Rhea" id="RHEA:16645"/>
        <dbReference type="ChEBI" id="CHEBI:7896"/>
        <dbReference type="ChEBI" id="CHEBI:15377"/>
        <dbReference type="ChEBI" id="CHEBI:15378"/>
        <dbReference type="ChEBI" id="CHEBI:57287"/>
        <dbReference type="ChEBI" id="CHEBI:57379"/>
        <dbReference type="EC" id="3.1.2.2"/>
    </reaction>
    <physiologicalReaction direction="left-to-right" evidence="23">
        <dbReference type="Rhea" id="RHEA:16646"/>
    </physiologicalReaction>
</comment>
<evidence type="ECO:0000256" key="4">
    <source>
        <dbReference type="ARBA" id="ARBA00004637"/>
    </source>
</evidence>
<evidence type="ECO:0000256" key="20">
    <source>
        <dbReference type="ARBA" id="ARBA00040123"/>
    </source>
</evidence>
<dbReference type="GO" id="GO:0006631">
    <property type="term" value="P:fatty acid metabolic process"/>
    <property type="evidence" value="ECO:0007669"/>
    <property type="project" value="UniProtKB-KW"/>
</dbReference>
<evidence type="ECO:0000256" key="16">
    <source>
        <dbReference type="ARBA" id="ARBA00035852"/>
    </source>
</evidence>
<sequence length="75" mass="8186">MALGKKWIQPGLMMVTGSLSVKFLRPVPVNSEVCATAWLEKIEGRKAMIRAEITGSEGERMATAESVWVVIAPKV</sequence>
<evidence type="ECO:0000256" key="10">
    <source>
        <dbReference type="ARBA" id="ARBA00022832"/>
    </source>
</evidence>
<dbReference type="EMBL" id="ML735265">
    <property type="protein sequence ID" value="KAE8389484.1"/>
    <property type="molecule type" value="Genomic_DNA"/>
</dbReference>
<keyword evidence="12" id="KW-0443">Lipid metabolism</keyword>
<dbReference type="SUPFAM" id="SSF54637">
    <property type="entry name" value="Thioesterase/thiol ester dehydrase-isomerase"/>
    <property type="match status" value="1"/>
</dbReference>
<proteinExistence type="inferred from homology"/>
<comment type="subcellular location">
    <subcellularLocation>
        <location evidence="3">Cell projection</location>
        <location evidence="3">Ruffle membrane</location>
    </subcellularLocation>
    <subcellularLocation>
        <location evidence="1">Cytoplasm</location>
    </subcellularLocation>
    <subcellularLocation>
        <location evidence="4">Mitochondrion inner membrane</location>
        <topology evidence="4">Peripheral membrane protein</topology>
    </subcellularLocation>
    <subcellularLocation>
        <location evidence="2">Mitochondrion intermembrane space</location>
    </subcellularLocation>
</comment>
<dbReference type="InterPro" id="IPR006683">
    <property type="entry name" value="Thioestr_dom"/>
</dbReference>
<dbReference type="Proteomes" id="UP000326877">
    <property type="component" value="Unassembled WGS sequence"/>
</dbReference>
<keyword evidence="14" id="KW-0472">Membrane</keyword>
<name>A0A5N7C5T7_PETAA</name>
<accession>A0A5N7C5T7</accession>
<dbReference type="Pfam" id="PF03061">
    <property type="entry name" value="4HBT"/>
    <property type="match status" value="1"/>
</dbReference>
<dbReference type="GO" id="GO:0016787">
    <property type="term" value="F:hydrolase activity"/>
    <property type="evidence" value="ECO:0007669"/>
    <property type="project" value="UniProtKB-KW"/>
</dbReference>
<evidence type="ECO:0000256" key="11">
    <source>
        <dbReference type="ARBA" id="ARBA00022946"/>
    </source>
</evidence>
<keyword evidence="15" id="KW-0966">Cell projection</keyword>
<comment type="catalytic activity">
    <reaction evidence="24">
        <text>decanoyl-CoA + H2O = decanoate + CoA + H(+)</text>
        <dbReference type="Rhea" id="RHEA:40059"/>
        <dbReference type="ChEBI" id="CHEBI:15377"/>
        <dbReference type="ChEBI" id="CHEBI:15378"/>
        <dbReference type="ChEBI" id="CHEBI:27689"/>
        <dbReference type="ChEBI" id="CHEBI:57287"/>
        <dbReference type="ChEBI" id="CHEBI:61430"/>
    </reaction>
    <physiologicalReaction direction="left-to-right" evidence="24">
        <dbReference type="Rhea" id="RHEA:40060"/>
    </physiologicalReaction>
</comment>
<comment type="catalytic activity">
    <reaction evidence="22">
        <text>octanoyl-CoA + H2O = octanoate + CoA + H(+)</text>
        <dbReference type="Rhea" id="RHEA:30143"/>
        <dbReference type="ChEBI" id="CHEBI:15377"/>
        <dbReference type="ChEBI" id="CHEBI:15378"/>
        <dbReference type="ChEBI" id="CHEBI:25646"/>
        <dbReference type="ChEBI" id="CHEBI:57287"/>
        <dbReference type="ChEBI" id="CHEBI:57386"/>
    </reaction>
    <physiologicalReaction direction="left-to-right" evidence="22">
        <dbReference type="Rhea" id="RHEA:30144"/>
    </physiologicalReaction>
</comment>
<evidence type="ECO:0000256" key="25">
    <source>
        <dbReference type="ARBA" id="ARBA00048074"/>
    </source>
</evidence>
<keyword evidence="13" id="KW-0496">Mitochondrion</keyword>
<comment type="catalytic activity">
    <reaction evidence="25">
        <text>dodecanoyl-CoA + H2O = dodecanoate + CoA + H(+)</text>
        <dbReference type="Rhea" id="RHEA:30135"/>
        <dbReference type="ChEBI" id="CHEBI:15377"/>
        <dbReference type="ChEBI" id="CHEBI:15378"/>
        <dbReference type="ChEBI" id="CHEBI:18262"/>
        <dbReference type="ChEBI" id="CHEBI:57287"/>
        <dbReference type="ChEBI" id="CHEBI:57375"/>
    </reaction>
    <physiologicalReaction direction="left-to-right" evidence="25">
        <dbReference type="Rhea" id="RHEA:30136"/>
    </physiologicalReaction>
</comment>
<comment type="catalytic activity">
    <reaction evidence="17">
        <text>(9Z)-octadecenoyl-CoA + H2O = (9Z)-octadecenoate + CoA + H(+)</text>
        <dbReference type="Rhea" id="RHEA:40139"/>
        <dbReference type="ChEBI" id="CHEBI:15377"/>
        <dbReference type="ChEBI" id="CHEBI:15378"/>
        <dbReference type="ChEBI" id="CHEBI:30823"/>
        <dbReference type="ChEBI" id="CHEBI:57287"/>
        <dbReference type="ChEBI" id="CHEBI:57387"/>
    </reaction>
    <physiologicalReaction direction="left-to-right" evidence="17">
        <dbReference type="Rhea" id="RHEA:40140"/>
    </physiologicalReaction>
</comment>
<evidence type="ECO:0000256" key="18">
    <source>
        <dbReference type="ARBA" id="ARBA00038456"/>
    </source>
</evidence>
<evidence type="ECO:0000256" key="26">
    <source>
        <dbReference type="ARBA" id="ARBA00048180"/>
    </source>
</evidence>
<dbReference type="PANTHER" id="PTHR12418:SF19">
    <property type="entry name" value="ACYL-COENZYME A THIOESTERASE THEM4"/>
    <property type="match status" value="1"/>
</dbReference>
<evidence type="ECO:0000256" key="6">
    <source>
        <dbReference type="ARBA" id="ARBA00022490"/>
    </source>
</evidence>
<dbReference type="EC" id="3.1.2.2" evidence="19"/>
<comment type="catalytic activity">
    <reaction evidence="26">
        <text>tetradecanoyl-CoA + H2O = tetradecanoate + CoA + H(+)</text>
        <dbReference type="Rhea" id="RHEA:40119"/>
        <dbReference type="ChEBI" id="CHEBI:15377"/>
        <dbReference type="ChEBI" id="CHEBI:15378"/>
        <dbReference type="ChEBI" id="CHEBI:30807"/>
        <dbReference type="ChEBI" id="CHEBI:57287"/>
        <dbReference type="ChEBI" id="CHEBI:57385"/>
    </reaction>
    <physiologicalReaction direction="left-to-right" evidence="26">
        <dbReference type="Rhea" id="RHEA:40120"/>
    </physiologicalReaction>
</comment>
<feature type="domain" description="Thioesterase" evidence="27">
    <location>
        <begin position="6"/>
        <end position="60"/>
    </location>
</feature>
<evidence type="ECO:0000256" key="14">
    <source>
        <dbReference type="ARBA" id="ARBA00023136"/>
    </source>
</evidence>